<gene>
    <name evidence="2" type="ORF">Poly24_13080</name>
</gene>
<dbReference type="KEGG" id="rcf:Poly24_13080"/>
<name>A0A518JPZ4_9BACT</name>
<dbReference type="InterPro" id="IPR013222">
    <property type="entry name" value="Glyco_hyd_98_carb-bd"/>
</dbReference>
<evidence type="ECO:0000259" key="1">
    <source>
        <dbReference type="Pfam" id="PF08305"/>
    </source>
</evidence>
<dbReference type="SUPFAM" id="SSF49785">
    <property type="entry name" value="Galactose-binding domain-like"/>
    <property type="match status" value="1"/>
</dbReference>
<evidence type="ECO:0000313" key="3">
    <source>
        <dbReference type="Proteomes" id="UP000315082"/>
    </source>
</evidence>
<reference evidence="2 3" key="1">
    <citation type="submission" date="2019-02" db="EMBL/GenBank/DDBJ databases">
        <title>Deep-cultivation of Planctomycetes and their phenomic and genomic characterization uncovers novel biology.</title>
        <authorList>
            <person name="Wiegand S."/>
            <person name="Jogler M."/>
            <person name="Boedeker C."/>
            <person name="Pinto D."/>
            <person name="Vollmers J."/>
            <person name="Rivas-Marin E."/>
            <person name="Kohn T."/>
            <person name="Peeters S.H."/>
            <person name="Heuer A."/>
            <person name="Rast P."/>
            <person name="Oberbeckmann S."/>
            <person name="Bunk B."/>
            <person name="Jeske O."/>
            <person name="Meyerdierks A."/>
            <person name="Storesund J.E."/>
            <person name="Kallscheuer N."/>
            <person name="Luecker S."/>
            <person name="Lage O.M."/>
            <person name="Pohl T."/>
            <person name="Merkel B.J."/>
            <person name="Hornburger P."/>
            <person name="Mueller R.-W."/>
            <person name="Bruemmer F."/>
            <person name="Labrenz M."/>
            <person name="Spormann A.M."/>
            <person name="Op den Camp H."/>
            <person name="Overmann J."/>
            <person name="Amann R."/>
            <person name="Jetten M.S.M."/>
            <person name="Mascher T."/>
            <person name="Medema M.H."/>
            <person name="Devos D.P."/>
            <person name="Kaster A.-K."/>
            <person name="Ovreas L."/>
            <person name="Rohde M."/>
            <person name="Galperin M.Y."/>
            <person name="Jogler C."/>
        </authorList>
    </citation>
    <scope>NUCLEOTIDE SEQUENCE [LARGE SCALE GENOMIC DNA]</scope>
    <source>
        <strain evidence="2 3">Poly24</strain>
    </source>
</reference>
<dbReference type="Proteomes" id="UP000315082">
    <property type="component" value="Chromosome"/>
</dbReference>
<dbReference type="Pfam" id="PF08305">
    <property type="entry name" value="NPCBM"/>
    <property type="match status" value="1"/>
</dbReference>
<accession>A0A518JPZ4</accession>
<evidence type="ECO:0000313" key="2">
    <source>
        <dbReference type="EMBL" id="QDV67607.1"/>
    </source>
</evidence>
<feature type="domain" description="Glycosyl hydrolase family 98 putative carbohydrate-binding module" evidence="1">
    <location>
        <begin position="284"/>
        <end position="379"/>
    </location>
</feature>
<protein>
    <submittedName>
        <fullName evidence="2">NPCBM/NEW2 domain protein</fullName>
    </submittedName>
</protein>
<dbReference type="InterPro" id="IPR038637">
    <property type="entry name" value="NPCBM_sf"/>
</dbReference>
<dbReference type="OrthoDB" id="262784at2"/>
<sequence length="382" mass="40575" precursor="true">MAFIGFLLIVAGLGQVTVDSVDGQKIAGNWVAIDETAITIETAGKTEQYPIESVVKLRRNADASPSATAIRVGLVDGSQLRVRSVQAEGKSVTLDLLGAAADDATLDVPLKQVAWIRFRPPVAQGINEQWEQKQAADKPADTLVVRAGSDQLDEIAGTVLAIGRDAVSFDLGGQQVDAPLDRLEGIVFRGSDAEPTKIQAQITDIAGSTWAASKITGQGKTLQLETAAGISRTFALDRIQQIEFRGNVRMLRAADAASVSFAAAIGGLLDPAFSKTLFGPRDVASGIALSAGSELTIRLGDDDRLFETIVETPNRSFDGGVVRLVIQLDDDAALDKKLTAAELPEAIQLDVAGKRRLQIRVESGQDSSTGDALLLRKPRLRK</sequence>
<dbReference type="InterPro" id="IPR008979">
    <property type="entry name" value="Galactose-bd-like_sf"/>
</dbReference>
<dbReference type="Gene3D" id="2.60.120.1060">
    <property type="entry name" value="NPCBM/NEW2 domain"/>
    <property type="match status" value="1"/>
</dbReference>
<dbReference type="AlphaFoldDB" id="A0A518JPZ4"/>
<dbReference type="EMBL" id="CP036348">
    <property type="protein sequence ID" value="QDV67607.1"/>
    <property type="molecule type" value="Genomic_DNA"/>
</dbReference>
<keyword evidence="3" id="KW-1185">Reference proteome</keyword>
<proteinExistence type="predicted"/>
<organism evidence="2 3">
    <name type="scientific">Rosistilla carotiformis</name>
    <dbReference type="NCBI Taxonomy" id="2528017"/>
    <lineage>
        <taxon>Bacteria</taxon>
        <taxon>Pseudomonadati</taxon>
        <taxon>Planctomycetota</taxon>
        <taxon>Planctomycetia</taxon>
        <taxon>Pirellulales</taxon>
        <taxon>Pirellulaceae</taxon>
        <taxon>Rosistilla</taxon>
    </lineage>
</organism>
<dbReference type="RefSeq" id="WP_145092046.1">
    <property type="nucleotide sequence ID" value="NZ_CP036348.1"/>
</dbReference>